<dbReference type="SUPFAM" id="SSF55961">
    <property type="entry name" value="Bet v1-like"/>
    <property type="match status" value="1"/>
</dbReference>
<protein>
    <submittedName>
        <fullName evidence="8">Aromatic ring-hydroxylating dioxygenase subunit alpha</fullName>
    </submittedName>
</protein>
<keyword evidence="4" id="KW-0560">Oxidoreductase</keyword>
<evidence type="ECO:0000256" key="2">
    <source>
        <dbReference type="ARBA" id="ARBA00022714"/>
    </source>
</evidence>
<dbReference type="Pfam" id="PF00848">
    <property type="entry name" value="Ring_hydroxyl_A"/>
    <property type="match status" value="1"/>
</dbReference>
<keyword evidence="6" id="KW-0411">Iron-sulfur</keyword>
<dbReference type="PRINTS" id="PR00090">
    <property type="entry name" value="RNGDIOXGNASE"/>
</dbReference>
<gene>
    <name evidence="8" type="ORF">EYC98_04785</name>
</gene>
<evidence type="ECO:0000256" key="6">
    <source>
        <dbReference type="ARBA" id="ARBA00023014"/>
    </source>
</evidence>
<keyword evidence="2" id="KW-0001">2Fe-2S</keyword>
<reference evidence="8" key="1">
    <citation type="submission" date="2019-02" db="EMBL/GenBank/DDBJ databases">
        <authorList>
            <person name="Li S.-H."/>
        </authorList>
    </citation>
    <scope>NUCLEOTIDE SEQUENCE</scope>
    <source>
        <strain evidence="8">IMCC14734</strain>
    </source>
</reference>
<dbReference type="EMBL" id="SHNN01000001">
    <property type="protein sequence ID" value="MCX2980181.1"/>
    <property type="molecule type" value="Genomic_DNA"/>
</dbReference>
<evidence type="ECO:0000256" key="5">
    <source>
        <dbReference type="ARBA" id="ARBA00023004"/>
    </source>
</evidence>
<dbReference type="CDD" id="cd03469">
    <property type="entry name" value="Rieske_RO_Alpha_N"/>
    <property type="match status" value="1"/>
</dbReference>
<keyword evidence="8" id="KW-0223">Dioxygenase</keyword>
<dbReference type="CDD" id="cd08882">
    <property type="entry name" value="RHO_alpha_C_MupW-like"/>
    <property type="match status" value="1"/>
</dbReference>
<evidence type="ECO:0000259" key="7">
    <source>
        <dbReference type="PROSITE" id="PS51296"/>
    </source>
</evidence>
<evidence type="ECO:0000256" key="4">
    <source>
        <dbReference type="ARBA" id="ARBA00023002"/>
    </source>
</evidence>
<keyword evidence="3" id="KW-0479">Metal-binding</keyword>
<proteinExistence type="predicted"/>
<evidence type="ECO:0000313" key="9">
    <source>
        <dbReference type="Proteomes" id="UP001143362"/>
    </source>
</evidence>
<dbReference type="Proteomes" id="UP001143362">
    <property type="component" value="Unassembled WGS sequence"/>
</dbReference>
<evidence type="ECO:0000256" key="3">
    <source>
        <dbReference type="ARBA" id="ARBA00022723"/>
    </source>
</evidence>
<dbReference type="GO" id="GO:0051213">
    <property type="term" value="F:dioxygenase activity"/>
    <property type="evidence" value="ECO:0007669"/>
    <property type="project" value="UniProtKB-KW"/>
</dbReference>
<dbReference type="InterPro" id="IPR017941">
    <property type="entry name" value="Rieske_2Fe-2S"/>
</dbReference>
<evidence type="ECO:0000256" key="1">
    <source>
        <dbReference type="ARBA" id="ARBA00001962"/>
    </source>
</evidence>
<dbReference type="Gene3D" id="3.90.380.10">
    <property type="entry name" value="Naphthalene 1,2-dioxygenase Alpha Subunit, Chain A, domain 1"/>
    <property type="match status" value="1"/>
</dbReference>
<comment type="cofactor">
    <cofactor evidence="1">
        <name>Fe cation</name>
        <dbReference type="ChEBI" id="CHEBI:24875"/>
    </cofactor>
</comment>
<feature type="domain" description="Rieske" evidence="7">
    <location>
        <begin position="46"/>
        <end position="154"/>
    </location>
</feature>
<dbReference type="InterPro" id="IPR015879">
    <property type="entry name" value="Ring_hydroxy_dOase_asu_C_dom"/>
</dbReference>
<dbReference type="RefSeq" id="WP_279244160.1">
    <property type="nucleotide sequence ID" value="NZ_SHNN01000001.1"/>
</dbReference>
<name>A0ABT3TD05_9GAMM</name>
<dbReference type="SUPFAM" id="SSF50022">
    <property type="entry name" value="ISP domain"/>
    <property type="match status" value="1"/>
</dbReference>
<comment type="caution">
    <text evidence="8">The sequence shown here is derived from an EMBL/GenBank/DDBJ whole genome shotgun (WGS) entry which is preliminary data.</text>
</comment>
<dbReference type="InterPro" id="IPR036922">
    <property type="entry name" value="Rieske_2Fe-2S_sf"/>
</dbReference>
<dbReference type="Gene3D" id="2.102.10.10">
    <property type="entry name" value="Rieske [2Fe-2S] iron-sulphur domain"/>
    <property type="match status" value="1"/>
</dbReference>
<sequence>MNSETKRRTLEDWPQQQLRGHKLEGSRYNSKEFFAQEWEHMWTKVWLLLGREEEMPNRGDWQREDVGPESFIMVRQEDASIRAYYNVCQHRGARLVNEPKGHVNRFVCPYHAWAWTIEGDLNFAQDSEDFPENPCGKLTLEEVRCESFAGFVWINMDPDCVPLKEFLGPVWEDWEGYGIEKWKRYFARTTTVPFNWKVIMDNFNESYHVPTVHRATGTAAEKARFLPGIDTDYKNTRFDLSDEGHNRMIMRGGHGGAGLESDGSIGEPLATDMRDWDLNPDEFTKRGEETREAIQEAKRRIGPERGYDHYANMADEQLTDALHYTLFPNFAVSVWSDGFHFLRARPHPSDPEQCIFDNWWYASQPEGETAPVRTNANVVERDAVVEHEVYEKGELDMGVTIEQDLAIMPGQQAGFASRAYKGAYLAGQESRLSRYHELIDDYIEGRRPLPKK</sequence>
<accession>A0ABT3TD05</accession>
<dbReference type="PANTHER" id="PTHR43756:SF5">
    <property type="entry name" value="CHOLINE MONOOXYGENASE, CHLOROPLASTIC"/>
    <property type="match status" value="1"/>
</dbReference>
<dbReference type="PROSITE" id="PS51296">
    <property type="entry name" value="RIESKE"/>
    <property type="match status" value="1"/>
</dbReference>
<dbReference type="InterPro" id="IPR001663">
    <property type="entry name" value="Rng_hydr_dOase-A"/>
</dbReference>
<keyword evidence="5" id="KW-0408">Iron</keyword>
<dbReference type="PANTHER" id="PTHR43756">
    <property type="entry name" value="CHOLINE MONOOXYGENASE, CHLOROPLASTIC"/>
    <property type="match status" value="1"/>
</dbReference>
<organism evidence="8 9">
    <name type="scientific">Candidatus Litorirhabdus singularis</name>
    <dbReference type="NCBI Taxonomy" id="2518993"/>
    <lineage>
        <taxon>Bacteria</taxon>
        <taxon>Pseudomonadati</taxon>
        <taxon>Pseudomonadota</taxon>
        <taxon>Gammaproteobacteria</taxon>
        <taxon>Cellvibrionales</taxon>
        <taxon>Halieaceae</taxon>
        <taxon>Candidatus Litorirhabdus</taxon>
    </lineage>
</organism>
<dbReference type="Pfam" id="PF00355">
    <property type="entry name" value="Rieske"/>
    <property type="match status" value="1"/>
</dbReference>
<evidence type="ECO:0000313" key="8">
    <source>
        <dbReference type="EMBL" id="MCX2980181.1"/>
    </source>
</evidence>
<keyword evidence="9" id="KW-1185">Reference proteome</keyword>